<dbReference type="Gene3D" id="2.40.70.10">
    <property type="entry name" value="Acid Proteases"/>
    <property type="match status" value="2"/>
</dbReference>
<keyword evidence="2 3" id="KW-0064">Aspartyl protease</keyword>
<name>A0A286UKG6_9AGAM</name>
<dbReference type="InterPro" id="IPR033121">
    <property type="entry name" value="PEPTIDASE_A1"/>
</dbReference>
<protein>
    <submittedName>
        <fullName evidence="5">Acid protease</fullName>
    </submittedName>
</protein>
<dbReference type="PROSITE" id="PS51767">
    <property type="entry name" value="PEPTIDASE_A1"/>
    <property type="match status" value="1"/>
</dbReference>
<dbReference type="InterPro" id="IPR001969">
    <property type="entry name" value="Aspartic_peptidase_AS"/>
</dbReference>
<comment type="similarity">
    <text evidence="1 3">Belongs to the peptidase A1 family.</text>
</comment>
<feature type="domain" description="Peptidase A1" evidence="4">
    <location>
        <begin position="1"/>
        <end position="188"/>
    </location>
</feature>
<gene>
    <name evidence="5" type="ORF">PNOK_0499200</name>
</gene>
<dbReference type="InParanoid" id="A0A286UKG6"/>
<reference evidence="5 6" key="1">
    <citation type="journal article" date="2017" name="Mol. Ecol.">
        <title>Comparative and population genomic landscape of Phellinus noxius: A hypervariable fungus causing root rot in trees.</title>
        <authorList>
            <person name="Chung C.L."/>
            <person name="Lee T.J."/>
            <person name="Akiba M."/>
            <person name="Lee H.H."/>
            <person name="Kuo T.H."/>
            <person name="Liu D."/>
            <person name="Ke H.M."/>
            <person name="Yokoi T."/>
            <person name="Roa M.B."/>
            <person name="Lu M.J."/>
            <person name="Chang Y.Y."/>
            <person name="Ann P.J."/>
            <person name="Tsai J.N."/>
            <person name="Chen C.Y."/>
            <person name="Tzean S.S."/>
            <person name="Ota Y."/>
            <person name="Hattori T."/>
            <person name="Sahashi N."/>
            <person name="Liou R.F."/>
            <person name="Kikuchi T."/>
            <person name="Tsai I.J."/>
        </authorList>
    </citation>
    <scope>NUCLEOTIDE SEQUENCE [LARGE SCALE GENOMIC DNA]</scope>
    <source>
        <strain evidence="5 6">FFPRI411160</strain>
    </source>
</reference>
<keyword evidence="3" id="KW-0378">Hydrolase</keyword>
<comment type="caution">
    <text evidence="5">The sequence shown here is derived from an EMBL/GenBank/DDBJ whole genome shotgun (WGS) entry which is preliminary data.</text>
</comment>
<evidence type="ECO:0000256" key="3">
    <source>
        <dbReference type="RuleBase" id="RU000454"/>
    </source>
</evidence>
<keyword evidence="3 5" id="KW-0645">Protease</keyword>
<evidence type="ECO:0000313" key="5">
    <source>
        <dbReference type="EMBL" id="PAV20058.1"/>
    </source>
</evidence>
<dbReference type="PANTHER" id="PTHR47966">
    <property type="entry name" value="BETA-SITE APP-CLEAVING ENZYME, ISOFORM A-RELATED"/>
    <property type="match status" value="1"/>
</dbReference>
<keyword evidence="6" id="KW-1185">Reference proteome</keyword>
<dbReference type="Pfam" id="PF00026">
    <property type="entry name" value="Asp"/>
    <property type="match status" value="1"/>
</dbReference>
<dbReference type="Proteomes" id="UP000217199">
    <property type="component" value="Unassembled WGS sequence"/>
</dbReference>
<organism evidence="5 6">
    <name type="scientific">Pyrrhoderma noxium</name>
    <dbReference type="NCBI Taxonomy" id="2282107"/>
    <lineage>
        <taxon>Eukaryota</taxon>
        <taxon>Fungi</taxon>
        <taxon>Dikarya</taxon>
        <taxon>Basidiomycota</taxon>
        <taxon>Agaricomycotina</taxon>
        <taxon>Agaricomycetes</taxon>
        <taxon>Hymenochaetales</taxon>
        <taxon>Hymenochaetaceae</taxon>
        <taxon>Pyrrhoderma</taxon>
    </lineage>
</organism>
<dbReference type="PROSITE" id="PS00141">
    <property type="entry name" value="ASP_PROTEASE"/>
    <property type="match status" value="1"/>
</dbReference>
<dbReference type="SUPFAM" id="SSF50630">
    <property type="entry name" value="Acid proteases"/>
    <property type="match status" value="1"/>
</dbReference>
<dbReference type="CDD" id="cd05471">
    <property type="entry name" value="pepsin_like"/>
    <property type="match status" value="1"/>
</dbReference>
<proteinExistence type="inferred from homology"/>
<dbReference type="PRINTS" id="PR00792">
    <property type="entry name" value="PEPSIN"/>
</dbReference>
<dbReference type="GO" id="GO:0004190">
    <property type="term" value="F:aspartic-type endopeptidase activity"/>
    <property type="evidence" value="ECO:0007669"/>
    <property type="project" value="UniProtKB-KW"/>
</dbReference>
<dbReference type="PANTHER" id="PTHR47966:SF51">
    <property type="entry name" value="BETA-SITE APP-CLEAVING ENZYME, ISOFORM A-RELATED"/>
    <property type="match status" value="1"/>
</dbReference>
<evidence type="ECO:0000313" key="6">
    <source>
        <dbReference type="Proteomes" id="UP000217199"/>
    </source>
</evidence>
<dbReference type="OrthoDB" id="660550at2759"/>
<dbReference type="GO" id="GO:0006508">
    <property type="term" value="P:proteolysis"/>
    <property type="evidence" value="ECO:0007669"/>
    <property type="project" value="UniProtKB-KW"/>
</dbReference>
<dbReference type="EMBL" id="NBII01000004">
    <property type="protein sequence ID" value="PAV20058.1"/>
    <property type="molecule type" value="Genomic_DNA"/>
</dbReference>
<dbReference type="STRING" id="2282107.A0A286UKG6"/>
<dbReference type="InterPro" id="IPR034164">
    <property type="entry name" value="Pepsin-like_dom"/>
</dbReference>
<evidence type="ECO:0000256" key="2">
    <source>
        <dbReference type="ARBA" id="ARBA00022750"/>
    </source>
</evidence>
<evidence type="ECO:0000259" key="4">
    <source>
        <dbReference type="PROSITE" id="PS51767"/>
    </source>
</evidence>
<sequence>MHVVTSILIQGTPRVPTVTDNLSSQNKISSEIIGIPFNPTTSLSSSSSSNGELTFGGVDQSEYTGSITYTPITKTSPSKHYWGIDQSVTYGSSNSGIVSMTAGIVDTGTTLVLFASDAYNRYKSITGATVDNRTGLLKISSSQYSNLQSLYFNIGGTRFEFTSNVQIWPRQFSGHIGGSQILTHRLVE</sequence>
<dbReference type="AlphaFoldDB" id="A0A286UKG6"/>
<accession>A0A286UKG6</accession>
<evidence type="ECO:0000256" key="1">
    <source>
        <dbReference type="ARBA" id="ARBA00007447"/>
    </source>
</evidence>
<dbReference type="InterPro" id="IPR001461">
    <property type="entry name" value="Aspartic_peptidase_A1"/>
</dbReference>
<dbReference type="InterPro" id="IPR021109">
    <property type="entry name" value="Peptidase_aspartic_dom_sf"/>
</dbReference>